<dbReference type="InterPro" id="IPR000209">
    <property type="entry name" value="Peptidase_S8/S53_dom"/>
</dbReference>
<proteinExistence type="inferred from homology"/>
<dbReference type="InterPro" id="IPR022398">
    <property type="entry name" value="Peptidase_S8_His-AS"/>
</dbReference>
<dbReference type="AlphaFoldDB" id="E4RTY1"/>
<dbReference type="Proteomes" id="UP000007435">
    <property type="component" value="Chromosome"/>
</dbReference>
<evidence type="ECO:0000256" key="3">
    <source>
        <dbReference type="ARBA" id="ARBA00022801"/>
    </source>
</evidence>
<dbReference type="STRING" id="649349.Lbys_3027"/>
<dbReference type="PANTHER" id="PTHR43399:SF4">
    <property type="entry name" value="CELL WALL-ASSOCIATED PROTEASE"/>
    <property type="match status" value="1"/>
</dbReference>
<gene>
    <name evidence="9" type="ordered locus">Lbys_3027</name>
</gene>
<dbReference type="PROSITE" id="PS00137">
    <property type="entry name" value="SUBTILASE_HIS"/>
    <property type="match status" value="1"/>
</dbReference>
<dbReference type="InterPro" id="IPR051048">
    <property type="entry name" value="Peptidase_S8/S53_subtilisin"/>
</dbReference>
<dbReference type="EMBL" id="CP002305">
    <property type="protein sequence ID" value="ADQ18689.1"/>
    <property type="molecule type" value="Genomic_DNA"/>
</dbReference>
<dbReference type="GO" id="GO:0006508">
    <property type="term" value="P:proteolysis"/>
    <property type="evidence" value="ECO:0007669"/>
    <property type="project" value="UniProtKB-KW"/>
</dbReference>
<evidence type="ECO:0000256" key="7">
    <source>
        <dbReference type="SAM" id="SignalP"/>
    </source>
</evidence>
<keyword evidence="7" id="KW-0732">Signal</keyword>
<evidence type="ECO:0000256" key="6">
    <source>
        <dbReference type="RuleBase" id="RU003355"/>
    </source>
</evidence>
<dbReference type="KEGG" id="lby:Lbys_3027"/>
<dbReference type="HOGENOM" id="CLU_022359_0_0_10"/>
<feature type="chain" id="PRO_5003186927" evidence="7">
    <location>
        <begin position="19"/>
        <end position="520"/>
    </location>
</feature>
<evidence type="ECO:0000313" key="10">
    <source>
        <dbReference type="Proteomes" id="UP000007435"/>
    </source>
</evidence>
<evidence type="ECO:0000256" key="2">
    <source>
        <dbReference type="ARBA" id="ARBA00022670"/>
    </source>
</evidence>
<reference key="1">
    <citation type="submission" date="2010-11" db="EMBL/GenBank/DDBJ databases">
        <title>The complete genome of Leadbetterella byssophila DSM 17132.</title>
        <authorList>
            <consortium name="US DOE Joint Genome Institute (JGI-PGF)"/>
            <person name="Lucas S."/>
            <person name="Copeland A."/>
            <person name="Lapidus A."/>
            <person name="Glavina del Rio T."/>
            <person name="Dalin E."/>
            <person name="Tice H."/>
            <person name="Bruce D."/>
            <person name="Goodwin L."/>
            <person name="Pitluck S."/>
            <person name="Kyrpides N."/>
            <person name="Mavromatis K."/>
            <person name="Ivanova N."/>
            <person name="Teshima H."/>
            <person name="Brettin T."/>
            <person name="Detter J.C."/>
            <person name="Han C."/>
            <person name="Tapia R."/>
            <person name="Land M."/>
            <person name="Hauser L."/>
            <person name="Markowitz V."/>
            <person name="Cheng J.-F."/>
            <person name="Hugenholtz P."/>
            <person name="Woyke T."/>
            <person name="Wu D."/>
            <person name="Tindall B."/>
            <person name="Pomrenke H.G."/>
            <person name="Brambilla E."/>
            <person name="Klenk H.-P."/>
            <person name="Eisen J.A."/>
        </authorList>
    </citation>
    <scope>NUCLEOTIDE SEQUENCE [LARGE SCALE GENOMIC DNA]</scope>
    <source>
        <strain>DSM 17132</strain>
    </source>
</reference>
<dbReference type="InterPro" id="IPR015500">
    <property type="entry name" value="Peptidase_S8_subtilisin-rel"/>
</dbReference>
<sequence length="520" mass="57202">MKKIIVLAGLLFSVSVHAQDLKTKFNWHNLDYKEDGVRGISTEKAYKELLKDRKSSTVIVGIIDSGIDIHHEDLKSKIWVNKKEIPGNGIDDDGNGFIDDINGWDFLGNSKGEDVHAEQLESVRVYNALKKKFGENPSKKQIKKNKADYELMNKIYEEIEADRKEAEQYLPLYRNMYSALSEATKVLQKAAGTETLTTSLVQDLKAENLDRKGREAKELWLRMQQFGGISELKRGVEYFEEKVNYNLNYSYDARSIIGDNPNSLEYGKYGNNEVVGPDALHGTHVAGIVGADRNNNLGVLGVANDVEIMVIRAVPNGDERDKDVANAIRYAVDNGARVINMSFGKGYSPNKKWVDEAIEYADSKGVLLVAAAGNDNSDVDVQPQYPNKFSAKGKEFKNWISVGAINFEEGEKLVASFSNFGKKGVDVFAPGVAIYSTTPGSEYQELEGTSMAAPVVSGLAALLFSYFPDLTHHQVKDIILKTVVKVPGAANPAGKTLEDLSTTGGVVNAYEAIKSAIGIQ</sequence>
<comment type="similarity">
    <text evidence="1 5 6">Belongs to the peptidase S8 family.</text>
</comment>
<reference evidence="9 10" key="2">
    <citation type="journal article" date="2011" name="Stand. Genomic Sci.">
        <title>Complete genome sequence of Leadbetterella byssophila type strain (4M15).</title>
        <authorList>
            <person name="Abt B."/>
            <person name="Teshima H."/>
            <person name="Lucas S."/>
            <person name="Lapidus A."/>
            <person name="Del Rio T.G."/>
            <person name="Nolan M."/>
            <person name="Tice H."/>
            <person name="Cheng J.F."/>
            <person name="Pitluck S."/>
            <person name="Liolios K."/>
            <person name="Pagani I."/>
            <person name="Ivanova N."/>
            <person name="Mavromatis K."/>
            <person name="Pati A."/>
            <person name="Tapia R."/>
            <person name="Han C."/>
            <person name="Goodwin L."/>
            <person name="Chen A."/>
            <person name="Palaniappan K."/>
            <person name="Land M."/>
            <person name="Hauser L."/>
            <person name="Chang Y.J."/>
            <person name="Jeffries C.D."/>
            <person name="Rohde M."/>
            <person name="Goker M."/>
            <person name="Tindall B.J."/>
            <person name="Detter J.C."/>
            <person name="Woyke T."/>
            <person name="Bristow J."/>
            <person name="Eisen J.A."/>
            <person name="Markowitz V."/>
            <person name="Hugenholtz P."/>
            <person name="Klenk H.P."/>
            <person name="Kyrpides N.C."/>
        </authorList>
    </citation>
    <scope>NUCLEOTIDE SEQUENCE [LARGE SCALE GENOMIC DNA]</scope>
    <source>
        <strain evidence="10">DSM 17132 / JCM 16389 / KACC 11308 / NBRC 106382 / 4M15</strain>
    </source>
</reference>
<dbReference type="PRINTS" id="PR00723">
    <property type="entry name" value="SUBTILISIN"/>
</dbReference>
<evidence type="ECO:0000313" key="9">
    <source>
        <dbReference type="EMBL" id="ADQ18689.1"/>
    </source>
</evidence>
<dbReference type="RefSeq" id="WP_013409721.1">
    <property type="nucleotide sequence ID" value="NC_014655.1"/>
</dbReference>
<feature type="active site" description="Charge relay system" evidence="5">
    <location>
        <position position="64"/>
    </location>
</feature>
<keyword evidence="10" id="KW-1185">Reference proteome</keyword>
<dbReference type="PROSITE" id="PS00138">
    <property type="entry name" value="SUBTILASE_SER"/>
    <property type="match status" value="1"/>
</dbReference>
<dbReference type="PANTHER" id="PTHR43399">
    <property type="entry name" value="SUBTILISIN-RELATED"/>
    <property type="match status" value="1"/>
</dbReference>
<protein>
    <submittedName>
        <fullName evidence="9">Peptidase S8 and S53 subtilisin kexin sedolisin</fullName>
    </submittedName>
</protein>
<feature type="domain" description="Peptidase S8/S53" evidence="8">
    <location>
        <begin position="56"/>
        <end position="488"/>
    </location>
</feature>
<dbReference type="eggNOG" id="COG1404">
    <property type="taxonomic scope" value="Bacteria"/>
</dbReference>
<dbReference type="InterPro" id="IPR023828">
    <property type="entry name" value="Peptidase_S8_Ser-AS"/>
</dbReference>
<accession>E4RTY1</accession>
<dbReference type="InterPro" id="IPR036852">
    <property type="entry name" value="Peptidase_S8/S53_dom_sf"/>
</dbReference>
<feature type="active site" description="Charge relay system" evidence="5">
    <location>
        <position position="281"/>
    </location>
</feature>
<name>E4RTY1_LEAB4</name>
<dbReference type="InterPro" id="IPR034080">
    <property type="entry name" value="Protease_P7-like_dom"/>
</dbReference>
<evidence type="ECO:0000256" key="1">
    <source>
        <dbReference type="ARBA" id="ARBA00011073"/>
    </source>
</evidence>
<dbReference type="CDD" id="cd07483">
    <property type="entry name" value="Peptidases_S8_Subtilisin_Novo-like"/>
    <property type="match status" value="1"/>
</dbReference>
<dbReference type="Pfam" id="PF00082">
    <property type="entry name" value="Peptidase_S8"/>
    <property type="match status" value="1"/>
</dbReference>
<keyword evidence="3 5" id="KW-0378">Hydrolase</keyword>
<dbReference type="PROSITE" id="PS51892">
    <property type="entry name" value="SUBTILASE"/>
    <property type="match status" value="1"/>
</dbReference>
<dbReference type="InterPro" id="IPR023827">
    <property type="entry name" value="Peptidase_S8_Asp-AS"/>
</dbReference>
<keyword evidence="2 5" id="KW-0645">Protease</keyword>
<evidence type="ECO:0000259" key="8">
    <source>
        <dbReference type="Pfam" id="PF00082"/>
    </source>
</evidence>
<dbReference type="GO" id="GO:0004252">
    <property type="term" value="F:serine-type endopeptidase activity"/>
    <property type="evidence" value="ECO:0007669"/>
    <property type="project" value="UniProtKB-UniRule"/>
</dbReference>
<dbReference type="SUPFAM" id="SSF52743">
    <property type="entry name" value="Subtilisin-like"/>
    <property type="match status" value="1"/>
</dbReference>
<feature type="active site" description="Charge relay system" evidence="5">
    <location>
        <position position="450"/>
    </location>
</feature>
<dbReference type="PROSITE" id="PS00136">
    <property type="entry name" value="SUBTILASE_ASP"/>
    <property type="match status" value="1"/>
</dbReference>
<evidence type="ECO:0000256" key="4">
    <source>
        <dbReference type="ARBA" id="ARBA00022825"/>
    </source>
</evidence>
<organism evidence="9 10">
    <name type="scientific">Leadbetterella byssophila (strain DSM 17132 / JCM 16389 / KACC 11308 / NBRC 106382 / 4M15)</name>
    <dbReference type="NCBI Taxonomy" id="649349"/>
    <lineage>
        <taxon>Bacteria</taxon>
        <taxon>Pseudomonadati</taxon>
        <taxon>Bacteroidota</taxon>
        <taxon>Cytophagia</taxon>
        <taxon>Cytophagales</taxon>
        <taxon>Leadbetterellaceae</taxon>
        <taxon>Leadbetterella</taxon>
    </lineage>
</organism>
<dbReference type="OrthoDB" id="9798386at2"/>
<evidence type="ECO:0000256" key="5">
    <source>
        <dbReference type="PROSITE-ProRule" id="PRU01240"/>
    </source>
</evidence>
<feature type="signal peptide" evidence="7">
    <location>
        <begin position="1"/>
        <end position="18"/>
    </location>
</feature>
<keyword evidence="4 5" id="KW-0720">Serine protease</keyword>
<dbReference type="Gene3D" id="3.40.50.200">
    <property type="entry name" value="Peptidase S8/S53 domain"/>
    <property type="match status" value="2"/>
</dbReference>